<keyword evidence="9" id="KW-1185">Reference proteome</keyword>
<evidence type="ECO:0000313" key="9">
    <source>
        <dbReference type="Proteomes" id="UP001595528"/>
    </source>
</evidence>
<evidence type="ECO:0000313" key="8">
    <source>
        <dbReference type="EMBL" id="MFC3226089.1"/>
    </source>
</evidence>
<dbReference type="RefSeq" id="WP_379897871.1">
    <property type="nucleotide sequence ID" value="NZ_JBHRTR010000007.1"/>
</dbReference>
<dbReference type="SUPFAM" id="SSF81296">
    <property type="entry name" value="E set domains"/>
    <property type="match status" value="1"/>
</dbReference>
<dbReference type="Proteomes" id="UP001595528">
    <property type="component" value="Unassembled WGS sequence"/>
</dbReference>
<dbReference type="Gene3D" id="2.60.40.10">
    <property type="entry name" value="Immunoglobulins"/>
    <property type="match status" value="1"/>
</dbReference>
<comment type="pathway">
    <text evidence="2">Glycan metabolism; osmoregulated periplasmic glucan (OPG) biosynthesis.</text>
</comment>
<comment type="caution">
    <text evidence="8">The sequence shown here is derived from an EMBL/GenBank/DDBJ whole genome shotgun (WGS) entry which is preliminary data.</text>
</comment>
<dbReference type="InterPro" id="IPR013783">
    <property type="entry name" value="Ig-like_fold"/>
</dbReference>
<evidence type="ECO:0000259" key="7">
    <source>
        <dbReference type="Pfam" id="PF04349"/>
    </source>
</evidence>
<dbReference type="PIRSF" id="PIRSF006281">
    <property type="entry name" value="MdoG"/>
    <property type="match status" value="1"/>
</dbReference>
<feature type="chain" id="PRO_5046909671" evidence="6">
    <location>
        <begin position="34"/>
        <end position="552"/>
    </location>
</feature>
<dbReference type="PANTHER" id="PTHR30504:SF2">
    <property type="entry name" value="GLUCANS BIOSYNTHESIS PROTEIN G"/>
    <property type="match status" value="1"/>
</dbReference>
<proteinExistence type="inferred from homology"/>
<protein>
    <submittedName>
        <fullName evidence="8">Glucan biosynthesis protein</fullName>
    </submittedName>
</protein>
<organism evidence="8 9">
    <name type="scientific">Marinibaculum pumilum</name>
    <dbReference type="NCBI Taxonomy" id="1766165"/>
    <lineage>
        <taxon>Bacteria</taxon>
        <taxon>Pseudomonadati</taxon>
        <taxon>Pseudomonadota</taxon>
        <taxon>Alphaproteobacteria</taxon>
        <taxon>Rhodospirillales</taxon>
        <taxon>Rhodospirillaceae</taxon>
        <taxon>Marinibaculum</taxon>
    </lineage>
</organism>
<feature type="region of interest" description="Disordered" evidence="5">
    <location>
        <begin position="37"/>
        <end position="78"/>
    </location>
</feature>
<dbReference type="InterPro" id="IPR014438">
    <property type="entry name" value="Glucan_biosyn_MdoG/MdoD"/>
</dbReference>
<accession>A0ABV7KUZ6</accession>
<dbReference type="InterPro" id="IPR011013">
    <property type="entry name" value="Gal_mutarotase_sf_dom"/>
</dbReference>
<comment type="subcellular location">
    <subcellularLocation>
        <location evidence="1">Periplasm</location>
    </subcellularLocation>
</comment>
<feature type="signal peptide" evidence="6">
    <location>
        <begin position="1"/>
        <end position="33"/>
    </location>
</feature>
<evidence type="ECO:0000256" key="2">
    <source>
        <dbReference type="ARBA" id="ARBA00005001"/>
    </source>
</evidence>
<evidence type="ECO:0000256" key="1">
    <source>
        <dbReference type="ARBA" id="ARBA00004418"/>
    </source>
</evidence>
<keyword evidence="6" id="KW-0732">Signal</keyword>
<dbReference type="EMBL" id="JBHRTR010000007">
    <property type="protein sequence ID" value="MFC3226089.1"/>
    <property type="molecule type" value="Genomic_DNA"/>
</dbReference>
<evidence type="ECO:0000256" key="3">
    <source>
        <dbReference type="ARBA" id="ARBA00009284"/>
    </source>
</evidence>
<evidence type="ECO:0000256" key="4">
    <source>
        <dbReference type="ARBA" id="ARBA00022764"/>
    </source>
</evidence>
<dbReference type="InterPro" id="IPR007444">
    <property type="entry name" value="Glucan_biosyn_MdoG_C"/>
</dbReference>
<dbReference type="Pfam" id="PF04349">
    <property type="entry name" value="MdoG"/>
    <property type="match status" value="1"/>
</dbReference>
<keyword evidence="4" id="KW-0574">Periplasm</keyword>
<dbReference type="InterPro" id="IPR014756">
    <property type="entry name" value="Ig_E-set"/>
</dbReference>
<name>A0ABV7KUZ6_9PROT</name>
<sequence>MIETGASHASRKSAFGRRAGIAAAIIFASLALAATTTSGPAAQGESRSETRAEPARSESPREAAQPLAPGQPASVRETPFSRARLIETAEALARRPYQDRSGEVPDALLSLSYDQYRDIRYRPEATVWLNGDRTFSIDLMPAGFVFAQPVDVWLVDNGKAVRLGYDPANYDLGPTVAGKVPDGPIPLSGFRLRFPVNEPGVQDEVAVFQGASYFRAVGAGEHYGLSARGLAIDTARPEGEEFPMFRSFWIERPPENAVAVVVHALLDSPSATGVYRFTLRPGDATVTDVELVLFPRRNVEHVGLAPFSAMFLYDGINRSDFVDYRAAVHDTEGLSIWSGNGSFVWRPLDNPERLRISAFQETGPRGFGLVQRKRDFTDFQDAEARYELRPSAWVEPVGDWGRGAVMLYEIPTAKETNDNIVAFWKPQDGLREGEQYNLTYRIHWDALPPAQAAGPRVKATRIGLGRPYNDGDLPLFVVDYRFDGEIPAGITARAESSAGQILNMTHYRIPEPGVLRISFELDPQGATEAELRLELAQDDRKAGETWLYRWTE</sequence>
<gene>
    <name evidence="8" type="ORF">ACFOGJ_02550</name>
</gene>
<dbReference type="SUPFAM" id="SSF74650">
    <property type="entry name" value="Galactose mutarotase-like"/>
    <property type="match status" value="1"/>
</dbReference>
<reference evidence="9" key="1">
    <citation type="journal article" date="2019" name="Int. J. Syst. Evol. Microbiol.">
        <title>The Global Catalogue of Microorganisms (GCM) 10K type strain sequencing project: providing services to taxonomists for standard genome sequencing and annotation.</title>
        <authorList>
            <consortium name="The Broad Institute Genomics Platform"/>
            <consortium name="The Broad Institute Genome Sequencing Center for Infectious Disease"/>
            <person name="Wu L."/>
            <person name="Ma J."/>
        </authorList>
    </citation>
    <scope>NUCLEOTIDE SEQUENCE [LARGE SCALE GENOMIC DNA]</scope>
    <source>
        <strain evidence="9">KCTC 42964</strain>
    </source>
</reference>
<dbReference type="PANTHER" id="PTHR30504">
    <property type="entry name" value="GLUCANS BIOSYNTHESIS PROTEIN"/>
    <property type="match status" value="1"/>
</dbReference>
<feature type="compositionally biased region" description="Basic and acidic residues" evidence="5">
    <location>
        <begin position="46"/>
        <end position="61"/>
    </location>
</feature>
<evidence type="ECO:0000256" key="5">
    <source>
        <dbReference type="SAM" id="MobiDB-lite"/>
    </source>
</evidence>
<comment type="similarity">
    <text evidence="3">Belongs to the OpgD/OpgG family.</text>
</comment>
<dbReference type="Gene3D" id="2.70.98.10">
    <property type="match status" value="1"/>
</dbReference>
<evidence type="ECO:0000256" key="6">
    <source>
        <dbReference type="SAM" id="SignalP"/>
    </source>
</evidence>
<dbReference type="InterPro" id="IPR014718">
    <property type="entry name" value="GH-type_carb-bd"/>
</dbReference>
<feature type="domain" description="Glucan biosynthesis periplasmic MdoG C-terminal" evidence="7">
    <location>
        <begin position="80"/>
        <end position="550"/>
    </location>
</feature>